<dbReference type="OrthoDB" id="776842at2759"/>
<dbReference type="Proteomes" id="UP001153069">
    <property type="component" value="Unassembled WGS sequence"/>
</dbReference>
<gene>
    <name evidence="3" type="ORF">SEMRO_807_G205220.1</name>
</gene>
<protein>
    <submittedName>
        <fullName evidence="3">Leucine Rich Repeat</fullName>
    </submittedName>
</protein>
<dbReference type="PANTHER" id="PTHR48060:SF21">
    <property type="entry name" value="L DOMAIN-LIKE PROTEIN"/>
    <property type="match status" value="1"/>
</dbReference>
<dbReference type="InterPro" id="IPR032675">
    <property type="entry name" value="LRR_dom_sf"/>
</dbReference>
<dbReference type="Gene3D" id="3.80.10.10">
    <property type="entry name" value="Ribonuclease Inhibitor"/>
    <property type="match status" value="1"/>
</dbReference>
<comment type="caution">
    <text evidence="3">The sequence shown here is derived from an EMBL/GenBank/DDBJ whole genome shotgun (WGS) entry which is preliminary data.</text>
</comment>
<organism evidence="3 4">
    <name type="scientific">Seminavis robusta</name>
    <dbReference type="NCBI Taxonomy" id="568900"/>
    <lineage>
        <taxon>Eukaryota</taxon>
        <taxon>Sar</taxon>
        <taxon>Stramenopiles</taxon>
        <taxon>Ochrophyta</taxon>
        <taxon>Bacillariophyta</taxon>
        <taxon>Bacillariophyceae</taxon>
        <taxon>Bacillariophycidae</taxon>
        <taxon>Naviculales</taxon>
        <taxon>Naviculaceae</taxon>
        <taxon>Seminavis</taxon>
    </lineage>
</organism>
<keyword evidence="4" id="KW-1185">Reference proteome</keyword>
<feature type="compositionally biased region" description="Low complexity" evidence="2">
    <location>
        <begin position="33"/>
        <end position="44"/>
    </location>
</feature>
<dbReference type="PANTHER" id="PTHR48060">
    <property type="entry name" value="DNA DAMAGE-REPAIR/TOLERATION PROTEIN DRT100"/>
    <property type="match status" value="1"/>
</dbReference>
<sequence>MPTPRPVTPLPTPQPTIPAILPVRPTNPPTPQPTQATPKATPVPTNQPTPRPTRKATPRPTKEPTPLPTTREPTPQPTNEPTPRPTTPVPTNRPTPAPLPPTQPLFPECEDMARSEALLMAIAPITMDETVLTDPNTPQAQAYVWMLQEDPAQIDPCTYPTPGQRYILATFYFATRGNSWDASNGWLSEDGECIWLGINCNGSGGVTRLELRWNFVGTSLELRENSLGGSLPPEVGKIRFLRRLDVSGNSIEGPLVELPSTLVFLDVEGNSMIFQVELALSQIWRSSGWQTISLKARRSLPKLETWKNCKHCAFTRPSLEGAFRQSWVA</sequence>
<evidence type="ECO:0000256" key="1">
    <source>
        <dbReference type="ARBA" id="ARBA00022729"/>
    </source>
</evidence>
<evidence type="ECO:0000256" key="2">
    <source>
        <dbReference type="SAM" id="MobiDB-lite"/>
    </source>
</evidence>
<dbReference type="InterPro" id="IPR053211">
    <property type="entry name" value="DNA_repair-toleration"/>
</dbReference>
<proteinExistence type="predicted"/>
<name>A0A9N8E9J7_9STRA</name>
<accession>A0A9N8E9J7</accession>
<dbReference type="AlphaFoldDB" id="A0A9N8E9J7"/>
<keyword evidence="1" id="KW-0732">Signal</keyword>
<feature type="compositionally biased region" description="Pro residues" evidence="2">
    <location>
        <begin position="1"/>
        <end position="16"/>
    </location>
</feature>
<dbReference type="Pfam" id="PF00560">
    <property type="entry name" value="LRR_1"/>
    <property type="match status" value="1"/>
</dbReference>
<dbReference type="SUPFAM" id="SSF52058">
    <property type="entry name" value="L domain-like"/>
    <property type="match status" value="1"/>
</dbReference>
<feature type="compositionally biased region" description="Pro residues" evidence="2">
    <location>
        <begin position="74"/>
        <end position="102"/>
    </location>
</feature>
<reference evidence="3" key="1">
    <citation type="submission" date="2020-06" db="EMBL/GenBank/DDBJ databases">
        <authorList>
            <consortium name="Plant Systems Biology data submission"/>
        </authorList>
    </citation>
    <scope>NUCLEOTIDE SEQUENCE</scope>
    <source>
        <strain evidence="3">D6</strain>
    </source>
</reference>
<evidence type="ECO:0000313" key="3">
    <source>
        <dbReference type="EMBL" id="CAB9516783.1"/>
    </source>
</evidence>
<feature type="region of interest" description="Disordered" evidence="2">
    <location>
        <begin position="1"/>
        <end position="102"/>
    </location>
</feature>
<dbReference type="PRINTS" id="PR01217">
    <property type="entry name" value="PRICHEXTENSN"/>
</dbReference>
<evidence type="ECO:0000313" key="4">
    <source>
        <dbReference type="Proteomes" id="UP001153069"/>
    </source>
</evidence>
<dbReference type="EMBL" id="CAICTM010000806">
    <property type="protein sequence ID" value="CAB9516783.1"/>
    <property type="molecule type" value="Genomic_DNA"/>
</dbReference>
<dbReference type="InterPro" id="IPR001611">
    <property type="entry name" value="Leu-rich_rpt"/>
</dbReference>